<evidence type="ECO:0000259" key="1">
    <source>
        <dbReference type="Pfam" id="PF01909"/>
    </source>
</evidence>
<evidence type="ECO:0000313" key="2">
    <source>
        <dbReference type="EMBL" id="PIR91681.1"/>
    </source>
</evidence>
<dbReference type="CDD" id="cd05403">
    <property type="entry name" value="NT_KNTase_like"/>
    <property type="match status" value="1"/>
</dbReference>
<name>A0A2H0UXW2_9BACT</name>
<organism evidence="2 3">
    <name type="scientific">bacterium (Candidatus Gribaldobacteria) CG10_big_fil_rev_8_21_14_0_10_41_12</name>
    <dbReference type="NCBI Taxonomy" id="2014277"/>
    <lineage>
        <taxon>Bacteria</taxon>
        <taxon>Candidatus Gribaldobacteria</taxon>
    </lineage>
</organism>
<dbReference type="AlphaFoldDB" id="A0A2H0UXW2"/>
<dbReference type="GO" id="GO:0016779">
    <property type="term" value="F:nucleotidyltransferase activity"/>
    <property type="evidence" value="ECO:0007669"/>
    <property type="project" value="InterPro"/>
</dbReference>
<proteinExistence type="predicted"/>
<dbReference type="Proteomes" id="UP000228906">
    <property type="component" value="Unassembled WGS sequence"/>
</dbReference>
<protein>
    <recommendedName>
        <fullName evidence="1">Polymerase nucleotidyl transferase domain-containing protein</fullName>
    </recommendedName>
</protein>
<accession>A0A2H0UXW2</accession>
<sequence length="113" mass="12958">MLIKAERKKLNKREINRIVTLFKDKLKQEKIPFQKVILFGSYAASAAHIDSDIDVAVILPQDVSRDVRQKVNDIAWWAKQINVKLEPHILGSNDFENDFISLPAEIKKYGIVA</sequence>
<dbReference type="Pfam" id="PF01909">
    <property type="entry name" value="NTP_transf_2"/>
    <property type="match status" value="1"/>
</dbReference>
<dbReference type="InterPro" id="IPR052548">
    <property type="entry name" value="Type_VII_TA_antitoxin"/>
</dbReference>
<dbReference type="EMBL" id="PFAV01000019">
    <property type="protein sequence ID" value="PIR91681.1"/>
    <property type="molecule type" value="Genomic_DNA"/>
</dbReference>
<dbReference type="InterPro" id="IPR002934">
    <property type="entry name" value="Polymerase_NTP_transf_dom"/>
</dbReference>
<comment type="caution">
    <text evidence="2">The sequence shown here is derived from an EMBL/GenBank/DDBJ whole genome shotgun (WGS) entry which is preliminary data.</text>
</comment>
<evidence type="ECO:0000313" key="3">
    <source>
        <dbReference type="Proteomes" id="UP000228906"/>
    </source>
</evidence>
<feature type="domain" description="Polymerase nucleotidyl transferase" evidence="1">
    <location>
        <begin position="23"/>
        <end position="96"/>
    </location>
</feature>
<dbReference type="PANTHER" id="PTHR33933:SF1">
    <property type="entry name" value="PROTEIN ADENYLYLTRANSFERASE MNTA-RELATED"/>
    <property type="match status" value="1"/>
</dbReference>
<reference evidence="3" key="1">
    <citation type="submission" date="2017-09" db="EMBL/GenBank/DDBJ databases">
        <title>Depth-based differentiation of microbial function through sediment-hosted aquifers and enrichment of novel symbionts in the deep terrestrial subsurface.</title>
        <authorList>
            <person name="Probst A.J."/>
            <person name="Ladd B."/>
            <person name="Jarett J.K."/>
            <person name="Geller-Mcgrath D.E."/>
            <person name="Sieber C.M.K."/>
            <person name="Emerson J.B."/>
            <person name="Anantharaman K."/>
            <person name="Thomas B.C."/>
            <person name="Malmstrom R."/>
            <person name="Stieglmeier M."/>
            <person name="Klingl A."/>
            <person name="Woyke T."/>
            <person name="Ryan C.M."/>
            <person name="Banfield J.F."/>
        </authorList>
    </citation>
    <scope>NUCLEOTIDE SEQUENCE [LARGE SCALE GENOMIC DNA]</scope>
</reference>
<dbReference type="Gene3D" id="3.30.460.10">
    <property type="entry name" value="Beta Polymerase, domain 2"/>
    <property type="match status" value="1"/>
</dbReference>
<dbReference type="InterPro" id="IPR043519">
    <property type="entry name" value="NT_sf"/>
</dbReference>
<dbReference type="SUPFAM" id="SSF81301">
    <property type="entry name" value="Nucleotidyltransferase"/>
    <property type="match status" value="1"/>
</dbReference>
<gene>
    <name evidence="2" type="ORF">COU03_00975</name>
</gene>
<dbReference type="PANTHER" id="PTHR33933">
    <property type="entry name" value="NUCLEOTIDYLTRANSFERASE"/>
    <property type="match status" value="1"/>
</dbReference>